<dbReference type="Gene3D" id="1.10.10.10">
    <property type="entry name" value="Winged helix-like DNA-binding domain superfamily/Winged helix DNA-binding domain"/>
    <property type="match status" value="1"/>
</dbReference>
<dbReference type="InterPro" id="IPR036388">
    <property type="entry name" value="WH-like_DNA-bd_sf"/>
</dbReference>
<dbReference type="InterPro" id="IPR028082">
    <property type="entry name" value="Peripla_BP_I"/>
</dbReference>
<dbReference type="Pfam" id="PF00532">
    <property type="entry name" value="Peripla_BP_1"/>
    <property type="match status" value="1"/>
</dbReference>
<dbReference type="InterPro" id="IPR033532">
    <property type="entry name" value="AraR_ligand_bind_dom"/>
</dbReference>
<evidence type="ECO:0000259" key="4">
    <source>
        <dbReference type="PROSITE" id="PS50949"/>
    </source>
</evidence>
<dbReference type="CDD" id="cd01541">
    <property type="entry name" value="PBP1_AraR"/>
    <property type="match status" value="1"/>
</dbReference>
<gene>
    <name evidence="5" type="ORF">J5W02_03485</name>
</gene>
<dbReference type="PROSITE" id="PS50949">
    <property type="entry name" value="HTH_GNTR"/>
    <property type="match status" value="1"/>
</dbReference>
<protein>
    <submittedName>
        <fullName evidence="5">GntR family transcriptional regulator</fullName>
    </submittedName>
</protein>
<keyword evidence="6" id="KW-1185">Reference proteome</keyword>
<feature type="domain" description="HTH gntR-type" evidence="4">
    <location>
        <begin position="4"/>
        <end position="72"/>
    </location>
</feature>
<dbReference type="CDD" id="cd07377">
    <property type="entry name" value="WHTH_GntR"/>
    <property type="match status" value="1"/>
</dbReference>
<dbReference type="PRINTS" id="PR00035">
    <property type="entry name" value="HTHGNTR"/>
</dbReference>
<evidence type="ECO:0000313" key="6">
    <source>
        <dbReference type="Proteomes" id="UP000719942"/>
    </source>
</evidence>
<evidence type="ECO:0000256" key="2">
    <source>
        <dbReference type="ARBA" id="ARBA00023125"/>
    </source>
</evidence>
<proteinExistence type="predicted"/>
<dbReference type="PANTHER" id="PTHR30146:SF150">
    <property type="entry name" value="ARABINOSE METABOLISM TRANSCRIPTIONAL REPRESSOR"/>
    <property type="match status" value="1"/>
</dbReference>
<dbReference type="SMART" id="SM00345">
    <property type="entry name" value="HTH_GNTR"/>
    <property type="match status" value="1"/>
</dbReference>
<evidence type="ECO:0000256" key="3">
    <source>
        <dbReference type="ARBA" id="ARBA00023163"/>
    </source>
</evidence>
<dbReference type="InterPro" id="IPR036390">
    <property type="entry name" value="WH_DNA-bd_sf"/>
</dbReference>
<keyword evidence="3" id="KW-0804">Transcription</keyword>
<dbReference type="RefSeq" id="WP_219964245.1">
    <property type="nucleotide sequence ID" value="NZ_JAGFNZ010000001.1"/>
</dbReference>
<dbReference type="InterPro" id="IPR000524">
    <property type="entry name" value="Tscrpt_reg_HTH_GntR"/>
</dbReference>
<name>A0ABS7DM11_9FIRM</name>
<sequence>MSSKNKYVQLYNTITDRIKNGDYSVGDKLPTELDFANEYGCSRQTVRQALAKLESDKIIYKVQGSGSFISDSALPLKKTMRIAVITTYISTYIFPSILRGIETTSTSAGYSILLKATNNSIAKEHDILENISAHDVDGVIVEGTKTALPNPNLTFYRSLADSNIPLVFFNGYYPQLLETKHSNILYVVTDDYQGGYELTSDLIRKGHTSIGGIFKSDDIQGMRRFSGYMDALVNNHIPVNDEHVLWFNTETKFGISQQLSQSCLPEECTAVVCYNDEITLQAFELINFQNKKITALRSFDGTISPQQCNLDFYSLQHPKEILGLQATKKLIGLMNGDTEKSTVLSWE</sequence>
<dbReference type="EMBL" id="JAGFNZ010000001">
    <property type="protein sequence ID" value="MBW7571865.1"/>
    <property type="molecule type" value="Genomic_DNA"/>
</dbReference>
<dbReference type="SUPFAM" id="SSF53822">
    <property type="entry name" value="Periplasmic binding protein-like I"/>
    <property type="match status" value="1"/>
</dbReference>
<organism evidence="5 6">
    <name type="scientific">Caproiciproducens faecalis</name>
    <dbReference type="NCBI Taxonomy" id="2820301"/>
    <lineage>
        <taxon>Bacteria</taxon>
        <taxon>Bacillati</taxon>
        <taxon>Bacillota</taxon>
        <taxon>Clostridia</taxon>
        <taxon>Eubacteriales</taxon>
        <taxon>Acutalibacteraceae</taxon>
        <taxon>Caproiciproducens</taxon>
    </lineage>
</organism>
<keyword evidence="1" id="KW-0805">Transcription regulation</keyword>
<evidence type="ECO:0000313" key="5">
    <source>
        <dbReference type="EMBL" id="MBW7571865.1"/>
    </source>
</evidence>
<accession>A0ABS7DM11</accession>
<reference evidence="5 6" key="1">
    <citation type="submission" date="2021-03" db="EMBL/GenBank/DDBJ databases">
        <title>Caproiciproducens sp. nov. isolated from feces of cow.</title>
        <authorList>
            <person name="Choi J.-Y."/>
        </authorList>
    </citation>
    <scope>NUCLEOTIDE SEQUENCE [LARGE SCALE GENOMIC DNA]</scope>
    <source>
        <strain evidence="5 6">AGMB10547</strain>
    </source>
</reference>
<dbReference type="Proteomes" id="UP000719942">
    <property type="component" value="Unassembled WGS sequence"/>
</dbReference>
<dbReference type="Pfam" id="PF00392">
    <property type="entry name" value="GntR"/>
    <property type="match status" value="1"/>
</dbReference>
<dbReference type="InterPro" id="IPR001761">
    <property type="entry name" value="Peripla_BP/Lac1_sug-bd_dom"/>
</dbReference>
<dbReference type="SUPFAM" id="SSF46785">
    <property type="entry name" value="Winged helix' DNA-binding domain"/>
    <property type="match status" value="1"/>
</dbReference>
<evidence type="ECO:0000256" key="1">
    <source>
        <dbReference type="ARBA" id="ARBA00023015"/>
    </source>
</evidence>
<dbReference type="PANTHER" id="PTHR30146">
    <property type="entry name" value="LACI-RELATED TRANSCRIPTIONAL REPRESSOR"/>
    <property type="match status" value="1"/>
</dbReference>
<keyword evidence="2" id="KW-0238">DNA-binding</keyword>
<dbReference type="Gene3D" id="3.40.50.2300">
    <property type="match status" value="2"/>
</dbReference>
<comment type="caution">
    <text evidence="5">The sequence shown here is derived from an EMBL/GenBank/DDBJ whole genome shotgun (WGS) entry which is preliminary data.</text>
</comment>